<accession>A0A921EMQ4</accession>
<feature type="transmembrane region" description="Helical" evidence="4">
    <location>
        <begin position="106"/>
        <end position="123"/>
    </location>
</feature>
<dbReference type="InterPro" id="IPR050482">
    <property type="entry name" value="Sensor_HK_TwoCompSys"/>
</dbReference>
<proteinExistence type="predicted"/>
<dbReference type="Gene3D" id="3.30.565.10">
    <property type="entry name" value="Histidine kinase-like ATPase, C-terminal domain"/>
    <property type="match status" value="1"/>
</dbReference>
<reference evidence="7" key="2">
    <citation type="submission" date="2021-09" db="EMBL/GenBank/DDBJ databases">
        <authorList>
            <person name="Gilroy R."/>
        </authorList>
    </citation>
    <scope>NUCLEOTIDE SEQUENCE</scope>
    <source>
        <strain evidence="7">ChiGjej3B3-7470</strain>
    </source>
</reference>
<feature type="transmembrane region" description="Helical" evidence="4">
    <location>
        <begin position="83"/>
        <end position="100"/>
    </location>
</feature>
<dbReference type="InterPro" id="IPR003594">
    <property type="entry name" value="HATPase_dom"/>
</dbReference>
<evidence type="ECO:0000256" key="1">
    <source>
        <dbReference type="ARBA" id="ARBA00022679"/>
    </source>
</evidence>
<organism evidence="7 8">
    <name type="scientific">Tessaracoccus flavescens</name>
    <dbReference type="NCBI Taxonomy" id="399497"/>
    <lineage>
        <taxon>Bacteria</taxon>
        <taxon>Bacillati</taxon>
        <taxon>Actinomycetota</taxon>
        <taxon>Actinomycetes</taxon>
        <taxon>Propionibacteriales</taxon>
        <taxon>Propionibacteriaceae</taxon>
        <taxon>Tessaracoccus</taxon>
    </lineage>
</organism>
<dbReference type="InterPro" id="IPR011712">
    <property type="entry name" value="Sig_transdc_His_kin_sub3_dim/P"/>
</dbReference>
<dbReference type="Pfam" id="PF02518">
    <property type="entry name" value="HATPase_c"/>
    <property type="match status" value="1"/>
</dbReference>
<dbReference type="Gene3D" id="1.20.5.1930">
    <property type="match status" value="1"/>
</dbReference>
<feature type="domain" description="Signal transduction histidine kinase subgroup 3 dimerisation and phosphoacceptor" evidence="6">
    <location>
        <begin position="191"/>
        <end position="256"/>
    </location>
</feature>
<evidence type="ECO:0000259" key="5">
    <source>
        <dbReference type="Pfam" id="PF02518"/>
    </source>
</evidence>
<feature type="transmembrane region" description="Helical" evidence="4">
    <location>
        <begin position="30"/>
        <end position="50"/>
    </location>
</feature>
<dbReference type="PANTHER" id="PTHR24421:SF63">
    <property type="entry name" value="SENSOR HISTIDINE KINASE DESK"/>
    <property type="match status" value="1"/>
</dbReference>
<dbReference type="EMBL" id="DYZF01000008">
    <property type="protein sequence ID" value="HJE50409.1"/>
    <property type="molecule type" value="Genomic_DNA"/>
</dbReference>
<dbReference type="GO" id="GO:0000155">
    <property type="term" value="F:phosphorelay sensor kinase activity"/>
    <property type="evidence" value="ECO:0007669"/>
    <property type="project" value="InterPro"/>
</dbReference>
<evidence type="ECO:0000313" key="7">
    <source>
        <dbReference type="EMBL" id="HJE50409.1"/>
    </source>
</evidence>
<feature type="transmembrane region" description="Helical" evidence="4">
    <location>
        <begin position="56"/>
        <end position="76"/>
    </location>
</feature>
<dbReference type="PANTHER" id="PTHR24421">
    <property type="entry name" value="NITRATE/NITRITE SENSOR PROTEIN NARX-RELATED"/>
    <property type="match status" value="1"/>
</dbReference>
<comment type="caution">
    <text evidence="7">The sequence shown here is derived from an EMBL/GenBank/DDBJ whole genome shotgun (WGS) entry which is preliminary data.</text>
</comment>
<evidence type="ECO:0000256" key="3">
    <source>
        <dbReference type="ARBA" id="ARBA00023012"/>
    </source>
</evidence>
<dbReference type="GO" id="GO:0016020">
    <property type="term" value="C:membrane"/>
    <property type="evidence" value="ECO:0007669"/>
    <property type="project" value="InterPro"/>
</dbReference>
<keyword evidence="3" id="KW-0902">Two-component regulatory system</keyword>
<keyword evidence="1" id="KW-0808">Transferase</keyword>
<dbReference type="Proteomes" id="UP000712713">
    <property type="component" value="Unassembled WGS sequence"/>
</dbReference>
<sequence length="381" mass="39964">MQLVDDPSAAPAYAPGAQDLPLWRRALAQGAGYSAPSLLFLLIPLAFAWGSPTFPALVAAAILTGVFFIGASLVMHWPEWARWLWLAGLMASIAGMALITDGESRPVYFTAFVTVTAAVLIRWTQARILIVVVTIFAVGWAVYQQDLFGVVMATMGVALGLSIGLGIETERTKERLRVAEERTAVLAVAAERERIGRDLHDILGHSLTTIAVKADLAARLVGRDEAAARAEVEALGAIAREALADVRATASGMREVRLASEIASAKSVLLAAGIECTAPSALPVLDAGTSEVFGYAVREAVTNAVRHANATACVIECGDDFVSVSDNGVGGSHIEAASRRESNARAGGLSGLRERMRAAGGILDVSSSKSGTTITARMETP</sequence>
<dbReference type="AlphaFoldDB" id="A0A921EMQ4"/>
<gene>
    <name evidence="7" type="ORF">K8V15_00215</name>
</gene>
<feature type="domain" description="Histidine kinase/HSP90-like ATPase" evidence="5">
    <location>
        <begin position="295"/>
        <end position="378"/>
    </location>
</feature>
<evidence type="ECO:0000256" key="4">
    <source>
        <dbReference type="SAM" id="Phobius"/>
    </source>
</evidence>
<dbReference type="SUPFAM" id="SSF55874">
    <property type="entry name" value="ATPase domain of HSP90 chaperone/DNA topoisomerase II/histidine kinase"/>
    <property type="match status" value="1"/>
</dbReference>
<keyword evidence="4" id="KW-0812">Transmembrane</keyword>
<protein>
    <submittedName>
        <fullName evidence="7">Histidine kinase</fullName>
    </submittedName>
</protein>
<keyword evidence="4" id="KW-1133">Transmembrane helix</keyword>
<feature type="transmembrane region" description="Helical" evidence="4">
    <location>
        <begin position="128"/>
        <end position="143"/>
    </location>
</feature>
<keyword evidence="4" id="KW-0472">Membrane</keyword>
<name>A0A921EMQ4_9ACTN</name>
<dbReference type="InterPro" id="IPR036890">
    <property type="entry name" value="HATPase_C_sf"/>
</dbReference>
<feature type="transmembrane region" description="Helical" evidence="4">
    <location>
        <begin position="149"/>
        <end position="167"/>
    </location>
</feature>
<dbReference type="CDD" id="cd16917">
    <property type="entry name" value="HATPase_UhpB-NarQ-NarX-like"/>
    <property type="match status" value="1"/>
</dbReference>
<reference evidence="7" key="1">
    <citation type="journal article" date="2021" name="PeerJ">
        <title>Extensive microbial diversity within the chicken gut microbiome revealed by metagenomics and culture.</title>
        <authorList>
            <person name="Gilroy R."/>
            <person name="Ravi A."/>
            <person name="Getino M."/>
            <person name="Pursley I."/>
            <person name="Horton D.L."/>
            <person name="Alikhan N.F."/>
            <person name="Baker D."/>
            <person name="Gharbi K."/>
            <person name="Hall N."/>
            <person name="Watson M."/>
            <person name="Adriaenssens E.M."/>
            <person name="Foster-Nyarko E."/>
            <person name="Jarju S."/>
            <person name="Secka A."/>
            <person name="Antonio M."/>
            <person name="Oren A."/>
            <person name="Chaudhuri R.R."/>
            <person name="La Ragione R."/>
            <person name="Hildebrand F."/>
            <person name="Pallen M.J."/>
        </authorList>
    </citation>
    <scope>NUCLEOTIDE SEQUENCE</scope>
    <source>
        <strain evidence="7">ChiGjej3B3-7470</strain>
    </source>
</reference>
<dbReference type="Pfam" id="PF07730">
    <property type="entry name" value="HisKA_3"/>
    <property type="match status" value="1"/>
</dbReference>
<dbReference type="GO" id="GO:0046983">
    <property type="term" value="F:protein dimerization activity"/>
    <property type="evidence" value="ECO:0007669"/>
    <property type="project" value="InterPro"/>
</dbReference>
<keyword evidence="2 7" id="KW-0418">Kinase</keyword>
<evidence type="ECO:0000259" key="6">
    <source>
        <dbReference type="Pfam" id="PF07730"/>
    </source>
</evidence>
<evidence type="ECO:0000256" key="2">
    <source>
        <dbReference type="ARBA" id="ARBA00022777"/>
    </source>
</evidence>
<evidence type="ECO:0000313" key="8">
    <source>
        <dbReference type="Proteomes" id="UP000712713"/>
    </source>
</evidence>